<feature type="transmembrane region" description="Helical" evidence="6">
    <location>
        <begin position="95"/>
        <end position="116"/>
    </location>
</feature>
<comment type="caution">
    <text evidence="7">The sequence shown here is derived from an EMBL/GenBank/DDBJ whole genome shotgun (WGS) entry which is preliminary data.</text>
</comment>
<evidence type="ECO:0000313" key="7">
    <source>
        <dbReference type="EMBL" id="GAN75860.1"/>
    </source>
</evidence>
<dbReference type="AlphaFoldDB" id="A0A0D6P275"/>
<organism evidence="7 8">
    <name type="scientific">Acidisphaera rubrifaciens HS-AP3</name>
    <dbReference type="NCBI Taxonomy" id="1231350"/>
    <lineage>
        <taxon>Bacteria</taxon>
        <taxon>Pseudomonadati</taxon>
        <taxon>Pseudomonadota</taxon>
        <taxon>Alphaproteobacteria</taxon>
        <taxon>Acetobacterales</taxon>
        <taxon>Acetobacteraceae</taxon>
        <taxon>Acidisphaera</taxon>
    </lineage>
</organism>
<dbReference type="GO" id="GO:0015658">
    <property type="term" value="F:branched-chain amino acid transmembrane transporter activity"/>
    <property type="evidence" value="ECO:0007669"/>
    <property type="project" value="InterPro"/>
</dbReference>
<sequence length="327" mass="34182">MDGAGSTVAVHAARPDLLAFATRHRATLAAVAVLVFPALLPFKAVAADVLVYGLFALGFNLVYGYLGLLSFGHAALFGGGAYACGIVFTRFGVPWWAAVGAGVAGGAVIAAVIGALAIRTRGIYFAMVTLALAQCVYYAAYEAEGWTGGENGLRGVDVSAITLGPWHVDFVNPLTRVYVIAAFVVVALFAVSRVLASPFGAAMEAVRENEARARACGFDVRATRWLAFVLSGAVCGLAGALHALTIGIVPVETLTYTTSGLVVMMTLLGGMGTYFGPFIGAAVFLLLENLVSLWTVHWQLVVGLAFIACVLFFPRGVWGTLLAGLRR</sequence>
<dbReference type="CDD" id="cd06581">
    <property type="entry name" value="TM_PBP1_LivM_like"/>
    <property type="match status" value="1"/>
</dbReference>
<evidence type="ECO:0000256" key="4">
    <source>
        <dbReference type="ARBA" id="ARBA00022989"/>
    </source>
</evidence>
<evidence type="ECO:0000313" key="8">
    <source>
        <dbReference type="Proteomes" id="UP000032680"/>
    </source>
</evidence>
<evidence type="ECO:0000256" key="6">
    <source>
        <dbReference type="SAM" id="Phobius"/>
    </source>
</evidence>
<dbReference type="InterPro" id="IPR001851">
    <property type="entry name" value="ABC_transp_permease"/>
</dbReference>
<feature type="transmembrane region" description="Helical" evidence="6">
    <location>
        <begin position="298"/>
        <end position="318"/>
    </location>
</feature>
<proteinExistence type="predicted"/>
<reference evidence="7 8" key="1">
    <citation type="submission" date="2012-11" db="EMBL/GenBank/DDBJ databases">
        <title>Whole genome sequence of Acidisphaera rubrifaciens HS-AP3.</title>
        <authorList>
            <person name="Azuma Y."/>
            <person name="Higashiura N."/>
            <person name="Hirakawa H."/>
            <person name="Matsushita K."/>
        </authorList>
    </citation>
    <scope>NUCLEOTIDE SEQUENCE [LARGE SCALE GENOMIC DNA]</scope>
    <source>
        <strain evidence="7 8">HS-AP3</strain>
    </source>
</reference>
<feature type="transmembrane region" description="Helical" evidence="6">
    <location>
        <begin position="225"/>
        <end position="249"/>
    </location>
</feature>
<dbReference type="Pfam" id="PF02653">
    <property type="entry name" value="BPD_transp_2"/>
    <property type="match status" value="1"/>
</dbReference>
<feature type="transmembrane region" description="Helical" evidence="6">
    <location>
        <begin position="261"/>
        <end position="286"/>
    </location>
</feature>
<keyword evidence="2" id="KW-1003">Cell membrane</keyword>
<evidence type="ECO:0000256" key="1">
    <source>
        <dbReference type="ARBA" id="ARBA00004651"/>
    </source>
</evidence>
<feature type="transmembrane region" description="Helical" evidence="6">
    <location>
        <begin position="123"/>
        <end position="141"/>
    </location>
</feature>
<evidence type="ECO:0000256" key="3">
    <source>
        <dbReference type="ARBA" id="ARBA00022692"/>
    </source>
</evidence>
<dbReference type="InterPro" id="IPR043428">
    <property type="entry name" value="LivM-like"/>
</dbReference>
<dbReference type="PANTHER" id="PTHR30482:SF17">
    <property type="entry name" value="ABC TRANSPORTER ATP-BINDING PROTEIN"/>
    <property type="match status" value="1"/>
</dbReference>
<evidence type="ECO:0000256" key="2">
    <source>
        <dbReference type="ARBA" id="ARBA00022475"/>
    </source>
</evidence>
<dbReference type="GO" id="GO:0005886">
    <property type="term" value="C:plasma membrane"/>
    <property type="evidence" value="ECO:0007669"/>
    <property type="project" value="UniProtKB-SubCell"/>
</dbReference>
<feature type="transmembrane region" description="Helical" evidence="6">
    <location>
        <begin position="28"/>
        <end position="55"/>
    </location>
</feature>
<evidence type="ECO:0000256" key="5">
    <source>
        <dbReference type="ARBA" id="ARBA00023136"/>
    </source>
</evidence>
<gene>
    <name evidence="7" type="ORF">Asru_0010_08</name>
</gene>
<keyword evidence="5 6" id="KW-0472">Membrane</keyword>
<dbReference type="PANTHER" id="PTHR30482">
    <property type="entry name" value="HIGH-AFFINITY BRANCHED-CHAIN AMINO ACID TRANSPORT SYSTEM PERMEASE"/>
    <property type="match status" value="1"/>
</dbReference>
<protein>
    <submittedName>
        <fullName evidence="7">ABC transporter branched-chain amino acid permease</fullName>
    </submittedName>
</protein>
<feature type="transmembrane region" description="Helical" evidence="6">
    <location>
        <begin position="177"/>
        <end position="204"/>
    </location>
</feature>
<comment type="subcellular location">
    <subcellularLocation>
        <location evidence="1">Cell membrane</location>
        <topology evidence="1">Multi-pass membrane protein</topology>
    </subcellularLocation>
</comment>
<name>A0A0D6P275_9PROT</name>
<dbReference type="OrthoDB" id="9804361at2"/>
<keyword evidence="3 6" id="KW-0812">Transmembrane</keyword>
<keyword evidence="4 6" id="KW-1133">Transmembrane helix</keyword>
<accession>A0A0D6P275</accession>
<keyword evidence="8" id="KW-1185">Reference proteome</keyword>
<dbReference type="RefSeq" id="WP_048859599.1">
    <property type="nucleotide sequence ID" value="NZ_BANB01000010.1"/>
</dbReference>
<dbReference type="EMBL" id="BANB01000010">
    <property type="protein sequence ID" value="GAN75860.1"/>
    <property type="molecule type" value="Genomic_DNA"/>
</dbReference>
<dbReference type="Proteomes" id="UP000032680">
    <property type="component" value="Unassembled WGS sequence"/>
</dbReference>